<dbReference type="PANTHER" id="PTHR10514">
    <property type="entry name" value="ANGIOTENSIN-CONVERTING ENZYME"/>
    <property type="match status" value="1"/>
</dbReference>
<dbReference type="AlphaFoldDB" id="A0A7R9GHX0"/>
<evidence type="ECO:0000256" key="9">
    <source>
        <dbReference type="PIRSR" id="PIRSR601548-6"/>
    </source>
</evidence>
<dbReference type="PANTHER" id="PTHR10514:SF27">
    <property type="entry name" value="ANGIOTENSIN-CONVERTING ENZYME"/>
    <property type="match status" value="1"/>
</dbReference>
<dbReference type="EMBL" id="OA887044">
    <property type="protein sequence ID" value="CAD7283196.1"/>
    <property type="molecule type" value="Genomic_DNA"/>
</dbReference>
<reference evidence="13" key="1">
    <citation type="submission" date="2020-11" db="EMBL/GenBank/DDBJ databases">
        <authorList>
            <person name="Tran Van P."/>
        </authorList>
    </citation>
    <scope>NUCLEOTIDE SEQUENCE</scope>
</reference>
<dbReference type="GO" id="GO:0008241">
    <property type="term" value="F:peptidyl-dipeptidase activity"/>
    <property type="evidence" value="ECO:0007669"/>
    <property type="project" value="InterPro"/>
</dbReference>
<accession>A0A7R9GHX0</accession>
<dbReference type="CDD" id="cd06461">
    <property type="entry name" value="M2_ACE"/>
    <property type="match status" value="1"/>
</dbReference>
<evidence type="ECO:0000313" key="14">
    <source>
        <dbReference type="Proteomes" id="UP000678499"/>
    </source>
</evidence>
<dbReference type="PROSITE" id="PS52011">
    <property type="entry name" value="PEPTIDASE_M2"/>
    <property type="match status" value="2"/>
</dbReference>
<dbReference type="InterPro" id="IPR001548">
    <property type="entry name" value="Peptidase_M2"/>
</dbReference>
<feature type="active site" description="Proton acceptor 1" evidence="5">
    <location>
        <position position="294"/>
    </location>
</feature>
<evidence type="ECO:0000256" key="7">
    <source>
        <dbReference type="PIRSR" id="PIRSR601548-3"/>
    </source>
</evidence>
<name>A0A7R9GHX0_9CRUS</name>
<dbReference type="SUPFAM" id="SSF55486">
    <property type="entry name" value="Metalloproteases ('zincins'), catalytic domain"/>
    <property type="match status" value="2"/>
</dbReference>
<proteinExistence type="inferred from homology"/>
<evidence type="ECO:0000256" key="1">
    <source>
        <dbReference type="ARBA" id="ARBA00008139"/>
    </source>
</evidence>
<evidence type="ECO:0000256" key="4">
    <source>
        <dbReference type="ARBA" id="ARBA00023180"/>
    </source>
</evidence>
<dbReference type="PRINTS" id="PR00791">
    <property type="entry name" value="PEPDIPTASEA"/>
</dbReference>
<dbReference type="GO" id="GO:0046872">
    <property type="term" value="F:metal ion binding"/>
    <property type="evidence" value="ECO:0007669"/>
    <property type="project" value="UniProtKB-KW"/>
</dbReference>
<feature type="binding site" evidence="7">
    <location>
        <position position="321"/>
    </location>
    <ligand>
        <name>Zn(2+)</name>
        <dbReference type="ChEBI" id="CHEBI:29105"/>
        <label>1</label>
        <note>catalytic</note>
    </ligand>
</feature>
<keyword evidence="14" id="KW-1185">Reference proteome</keyword>
<feature type="disulfide bond" evidence="8 11">
    <location>
        <begin position="454"/>
        <end position="472"/>
    </location>
</feature>
<feature type="active site" description="Proton donor 1" evidence="5">
    <location>
        <position position="429"/>
    </location>
</feature>
<evidence type="ECO:0000256" key="2">
    <source>
        <dbReference type="ARBA" id="ARBA00022729"/>
    </source>
</evidence>
<evidence type="ECO:0000313" key="13">
    <source>
        <dbReference type="EMBL" id="CAD7283196.1"/>
    </source>
</evidence>
<evidence type="ECO:0000256" key="5">
    <source>
        <dbReference type="PIRSR" id="PIRSR601548-1"/>
    </source>
</evidence>
<evidence type="ECO:0000256" key="8">
    <source>
        <dbReference type="PIRSR" id="PIRSR601548-4"/>
    </source>
</evidence>
<dbReference type="EMBL" id="CAJPEX010005007">
    <property type="protein sequence ID" value="CAG0923348.1"/>
    <property type="molecule type" value="Genomic_DNA"/>
</dbReference>
<evidence type="ECO:0000256" key="10">
    <source>
        <dbReference type="PIRSR" id="PIRSR601548-8"/>
    </source>
</evidence>
<dbReference type="EC" id="3.4.-.-" evidence="12"/>
<dbReference type="GO" id="GO:0005886">
    <property type="term" value="C:plasma membrane"/>
    <property type="evidence" value="ECO:0007669"/>
    <property type="project" value="TreeGrafter"/>
</dbReference>
<keyword evidence="4 12" id="KW-0325">Glycoprotein</keyword>
<feature type="binding site" evidence="7">
    <location>
        <position position="293"/>
    </location>
    <ligand>
        <name>Zn(2+)</name>
        <dbReference type="ChEBI" id="CHEBI:29105"/>
        <label>1</label>
        <note>catalytic</note>
    </ligand>
</feature>
<dbReference type="OrthoDB" id="10029630at2759"/>
<organism evidence="13">
    <name type="scientific">Notodromas monacha</name>
    <dbReference type="NCBI Taxonomy" id="399045"/>
    <lineage>
        <taxon>Eukaryota</taxon>
        <taxon>Metazoa</taxon>
        <taxon>Ecdysozoa</taxon>
        <taxon>Arthropoda</taxon>
        <taxon>Crustacea</taxon>
        <taxon>Oligostraca</taxon>
        <taxon>Ostracoda</taxon>
        <taxon>Podocopa</taxon>
        <taxon>Podocopida</taxon>
        <taxon>Cypridocopina</taxon>
        <taxon>Cypridoidea</taxon>
        <taxon>Cyprididae</taxon>
        <taxon>Notodromas</taxon>
    </lineage>
</organism>
<feature type="binding site" evidence="6">
    <location>
        <position position="133"/>
    </location>
    <ligand>
        <name>chloride</name>
        <dbReference type="ChEBI" id="CHEBI:17996"/>
        <label>1</label>
    </ligand>
</feature>
<keyword evidence="12" id="KW-0645">Protease</keyword>
<evidence type="ECO:0000256" key="12">
    <source>
        <dbReference type="RuleBase" id="RU361144"/>
    </source>
</evidence>
<dbReference type="Pfam" id="PF01401">
    <property type="entry name" value="Peptidase_M2"/>
    <property type="match status" value="2"/>
</dbReference>
<keyword evidence="7 12" id="KW-0862">Zinc</keyword>
<protein>
    <recommendedName>
        <fullName evidence="12">Angiotensin-converting enzyme</fullName>
        <ecNumber evidence="12">3.4.-.-</ecNumber>
    </recommendedName>
</protein>
<keyword evidence="3 8" id="KW-1015">Disulfide bond</keyword>
<comment type="similarity">
    <text evidence="1 11 12">Belongs to the peptidase M2 family.</text>
</comment>
<feature type="binding site" evidence="10">
    <location>
        <position position="293"/>
    </location>
    <ligand>
        <name>Zn(2+)</name>
        <dbReference type="ChEBI" id="CHEBI:29105"/>
        <label>2</label>
        <note>catalytic</note>
    </ligand>
</feature>
<comment type="cofactor">
    <cofactor evidence="12">
        <name>Zn(2+)</name>
        <dbReference type="ChEBI" id="CHEBI:29105"/>
    </cofactor>
    <text evidence="12">Binds 2 Zn(2+) ions per subunit.</text>
</comment>
<feature type="active site" description="Proton acceptor 2" evidence="9">
    <location>
        <position position="294"/>
    </location>
</feature>
<feature type="non-terminal residue" evidence="13">
    <location>
        <position position="1"/>
    </location>
</feature>
<keyword evidence="12" id="KW-0378">Hydrolase</keyword>
<sequence length="938" mass="107724">MDGPVERFYLEPDPTKGKKFRVLLNPTELEERQAKDFLDRMEIKQNRICYKEADAQFTYWSNITDESEAKAAKITELTAKSRDYELLEHIWVTWRNATGRKMRQLYTNYMTSENDTAKKKGFANAADMWTDSYNVSTFHSDIDKVWQELAPLYKKLHAFVRLKLVDVYGDKIDKKGPIPAHITGNPWAQAWNYLEDIVQPFKGLPSIDVTESLNNQGYTVVKMFKTAEEFFTSLDLMPMTKTFWKKSVLVRPPGVEMACHASAWDMCSAGDDEDFRIKMCTQKNHADFLTAHHEMGHIQYFMQYRHHPRQFRDGANPGFHEAIGDTLALSVATTKHLKRVGLLTPTQKRLHLFKENELDLNYLMKVALDKIAFLPFGYIVDKWRWDLFKGIASLDKMNAHWWKLREEIQGLKAPVPRTEEDLDPGAKNHVATGSKYVAYFVSFIIQFQFYEALCKISKEYEPNNPEKPLHRCDFYQNLDAGDVFREGMRQGSSLPWPDVMQIITGQRSMTAKPLRTYFLPLEKYLEKELAAAEECIGWGSLLFFFGAFYSVCGGPKTQLQHPAETGPKNLLEFQGQVEKANVKGLIPIIMSNASVWVIVKIAVLFINYSNRMNAAISNSVDGSIERFYLEPDPTQLKSFRVILSPTEIEQGQAKDFLDRMEVKHNHVCHLASAAQFEYESNITEESEAKALRGAADEMSKIYSTATICLPDGKCGLHLDPEITELTAKSRDYELLKHIWVAWRDATGRKMRQLYTNYMTSENDTAKNEGFANAADMWTDSYNVSTFHSDIDKVWQELAPLYKKLHAFVRLKLFDVYGDKIDKKGPIPAHITGNPWAQAWNYLEDIVQPFKGLPHIDVTESLNNQGYTVLKMFRTAEEFFTSIGLMPMTSTFWNKSVLVRPPGVEMICHASAWDMCSAEKDDFRFVSSEAKQVFIASMK</sequence>
<evidence type="ECO:0000256" key="11">
    <source>
        <dbReference type="PROSITE-ProRule" id="PRU01355"/>
    </source>
</evidence>
<keyword evidence="7 12" id="KW-0479">Metal-binding</keyword>
<feature type="binding site" evidence="7">
    <location>
        <position position="297"/>
    </location>
    <ligand>
        <name>Zn(2+)</name>
        <dbReference type="ChEBI" id="CHEBI:29105"/>
        <label>1</label>
        <note>catalytic</note>
    </ligand>
</feature>
<keyword evidence="12" id="KW-0482">Metalloprotease</keyword>
<dbReference type="Proteomes" id="UP000678499">
    <property type="component" value="Unassembled WGS sequence"/>
</dbReference>
<feature type="binding site" evidence="10">
    <location>
        <position position="297"/>
    </location>
    <ligand>
        <name>Zn(2+)</name>
        <dbReference type="ChEBI" id="CHEBI:29105"/>
        <label>2</label>
        <note>catalytic</note>
    </ligand>
</feature>
<comment type="caution">
    <text evidence="11">Lacks conserved residue(s) required for the propagation of feature annotation.</text>
</comment>
<feature type="disulfide bond" evidence="8">
    <location>
        <begin position="259"/>
        <end position="280"/>
    </location>
</feature>
<dbReference type="GO" id="GO:0006508">
    <property type="term" value="P:proteolysis"/>
    <property type="evidence" value="ECO:0007669"/>
    <property type="project" value="UniProtKB-KW"/>
</dbReference>
<gene>
    <name evidence="13" type="ORF">NMOB1V02_LOCUS10814</name>
</gene>
<dbReference type="GO" id="GO:0004180">
    <property type="term" value="F:carboxypeptidase activity"/>
    <property type="evidence" value="ECO:0007669"/>
    <property type="project" value="UniProtKB-KW"/>
</dbReference>
<feature type="binding site" evidence="10">
    <location>
        <position position="321"/>
    </location>
    <ligand>
        <name>Zn(2+)</name>
        <dbReference type="ChEBI" id="CHEBI:29105"/>
        <label>2</label>
        <note>catalytic</note>
    </ligand>
</feature>
<feature type="active site" description="Proton donor 2" evidence="9">
    <location>
        <position position="429"/>
    </location>
</feature>
<dbReference type="GO" id="GO:0008237">
    <property type="term" value="F:metallopeptidase activity"/>
    <property type="evidence" value="ECO:0007669"/>
    <property type="project" value="UniProtKB-KW"/>
</dbReference>
<keyword evidence="12" id="KW-0121">Carboxypeptidase</keyword>
<evidence type="ECO:0000256" key="3">
    <source>
        <dbReference type="ARBA" id="ARBA00023157"/>
    </source>
</evidence>
<dbReference type="Gene3D" id="1.10.1370.30">
    <property type="match status" value="1"/>
</dbReference>
<evidence type="ECO:0000256" key="6">
    <source>
        <dbReference type="PIRSR" id="PIRSR601548-2"/>
    </source>
</evidence>
<keyword evidence="2" id="KW-0732">Signal</keyword>